<feature type="signal peptide" evidence="4">
    <location>
        <begin position="1"/>
        <end position="23"/>
    </location>
</feature>
<evidence type="ECO:0000256" key="5">
    <source>
        <dbReference type="SAM" id="MobiDB-lite"/>
    </source>
</evidence>
<keyword evidence="2 4" id="KW-0697">Rotamase</keyword>
<keyword evidence="8" id="KW-1185">Reference proteome</keyword>
<feature type="region of interest" description="Disordered" evidence="5">
    <location>
        <begin position="29"/>
        <end position="58"/>
    </location>
</feature>
<proteinExistence type="inferred from homology"/>
<dbReference type="GO" id="GO:0006457">
    <property type="term" value="P:protein folding"/>
    <property type="evidence" value="ECO:0007669"/>
    <property type="project" value="InterPro"/>
</dbReference>
<dbReference type="PANTHER" id="PTHR43246">
    <property type="entry name" value="PEPTIDYL-PROLYL CIS-TRANS ISOMERASE CYP38, CHLOROPLASTIC"/>
    <property type="match status" value="1"/>
</dbReference>
<feature type="domain" description="PPIase cyclophilin-type" evidence="6">
    <location>
        <begin position="63"/>
        <end position="224"/>
    </location>
</feature>
<dbReference type="KEGG" id="pspi:PS2015_1625"/>
<evidence type="ECO:0000256" key="1">
    <source>
        <dbReference type="ARBA" id="ARBA00007365"/>
    </source>
</evidence>
<keyword evidence="3 4" id="KW-0413">Isomerase</keyword>
<feature type="compositionally biased region" description="Polar residues" evidence="5">
    <location>
        <begin position="29"/>
        <end position="39"/>
    </location>
</feature>
<dbReference type="InterPro" id="IPR020892">
    <property type="entry name" value="Cyclophilin-type_PPIase_CS"/>
</dbReference>
<gene>
    <name evidence="7" type="ORF">PS2015_1625</name>
</gene>
<dbReference type="PROSITE" id="PS50072">
    <property type="entry name" value="CSA_PPIASE_2"/>
    <property type="match status" value="1"/>
</dbReference>
<dbReference type="PRINTS" id="PR00153">
    <property type="entry name" value="CSAPPISMRASE"/>
</dbReference>
<accession>A0A0S2KDM1</accession>
<dbReference type="AlphaFoldDB" id="A0A0S2KDM1"/>
<dbReference type="InterPro" id="IPR029000">
    <property type="entry name" value="Cyclophilin-like_dom_sf"/>
</dbReference>
<dbReference type="GO" id="GO:0003755">
    <property type="term" value="F:peptidyl-prolyl cis-trans isomerase activity"/>
    <property type="evidence" value="ECO:0007669"/>
    <property type="project" value="UniProtKB-UniRule"/>
</dbReference>
<dbReference type="Pfam" id="PF00160">
    <property type="entry name" value="Pro_isomerase"/>
    <property type="match status" value="1"/>
</dbReference>
<dbReference type="PROSITE" id="PS51257">
    <property type="entry name" value="PROKAR_LIPOPROTEIN"/>
    <property type="match status" value="1"/>
</dbReference>
<comment type="similarity">
    <text evidence="1 4">Belongs to the cyclophilin-type PPIase family.</text>
</comment>
<name>A0A0S2KDM1_9GAMM</name>
<dbReference type="STRING" id="1249552.PS2015_1625"/>
<evidence type="ECO:0000259" key="6">
    <source>
        <dbReference type="PROSITE" id="PS50072"/>
    </source>
</evidence>
<evidence type="ECO:0000256" key="4">
    <source>
        <dbReference type="RuleBase" id="RU363019"/>
    </source>
</evidence>
<evidence type="ECO:0000313" key="7">
    <source>
        <dbReference type="EMBL" id="ALO46277.1"/>
    </source>
</evidence>
<dbReference type="Gene3D" id="2.40.100.10">
    <property type="entry name" value="Cyclophilin-like"/>
    <property type="match status" value="1"/>
</dbReference>
<dbReference type="InterPro" id="IPR044665">
    <property type="entry name" value="E_coli_cyclophilin_A-like"/>
</dbReference>
<evidence type="ECO:0000256" key="2">
    <source>
        <dbReference type="ARBA" id="ARBA00023110"/>
    </source>
</evidence>
<keyword evidence="4" id="KW-0732">Signal</keyword>
<dbReference type="EMBL" id="CP013189">
    <property type="protein sequence ID" value="ALO46277.1"/>
    <property type="molecule type" value="Genomic_DNA"/>
</dbReference>
<feature type="chain" id="PRO_5006519744" description="Peptidyl-prolyl cis-trans isomerase" evidence="4">
    <location>
        <begin position="24"/>
        <end position="225"/>
    </location>
</feature>
<evidence type="ECO:0000256" key="3">
    <source>
        <dbReference type="ARBA" id="ARBA00023235"/>
    </source>
</evidence>
<dbReference type="PATRIC" id="fig|1249552.3.peg.1630"/>
<sequence precursor="true">MTALNYKRLFMALLFGSMLTLGACSGEDTNPQTQLTDTAQEAPAEMQSATGDDAMPASSDNPVVVMETSMGIIEIELWPEEAPLSVENFLRYVDNSLYDNLTFHRVIPGFMIQGGGYDSDFVELSGYPAIKNEARPALRNDRGTIAMARTQVVDSATSQFFINLVDNEFLNQRGTSPQEFGYAVFGEVISGMDVVDQIAGVQTTSRRGHQDVPVEAVTIVSATRR</sequence>
<protein>
    <recommendedName>
        <fullName evidence="4">Peptidyl-prolyl cis-trans isomerase</fullName>
        <shortName evidence="4">PPIase</shortName>
        <ecNumber evidence="4">5.2.1.8</ecNumber>
    </recommendedName>
</protein>
<comment type="function">
    <text evidence="4">PPIases accelerate the folding of proteins. It catalyzes the cis-trans isomerization of proline imidic peptide bonds in oligopeptides.</text>
</comment>
<dbReference type="PROSITE" id="PS00170">
    <property type="entry name" value="CSA_PPIASE_1"/>
    <property type="match status" value="1"/>
</dbReference>
<reference evidence="7 8" key="1">
    <citation type="submission" date="2015-11" db="EMBL/GenBank/DDBJ databases">
        <authorList>
            <person name="Zhang Y."/>
            <person name="Guo Z."/>
        </authorList>
    </citation>
    <scope>NUCLEOTIDE SEQUENCE [LARGE SCALE GENOMIC DNA]</scope>
    <source>
        <strain evidence="7 8">KCTC 32221</strain>
    </source>
</reference>
<dbReference type="SUPFAM" id="SSF50891">
    <property type="entry name" value="Cyclophilin-like"/>
    <property type="match status" value="1"/>
</dbReference>
<dbReference type="InterPro" id="IPR002130">
    <property type="entry name" value="Cyclophilin-type_PPIase_dom"/>
</dbReference>
<dbReference type="EC" id="5.2.1.8" evidence="4"/>
<evidence type="ECO:0000313" key="8">
    <source>
        <dbReference type="Proteomes" id="UP000065641"/>
    </source>
</evidence>
<dbReference type="Proteomes" id="UP000065641">
    <property type="component" value="Chromosome"/>
</dbReference>
<comment type="catalytic activity">
    <reaction evidence="4">
        <text>[protein]-peptidylproline (omega=180) = [protein]-peptidylproline (omega=0)</text>
        <dbReference type="Rhea" id="RHEA:16237"/>
        <dbReference type="Rhea" id="RHEA-COMP:10747"/>
        <dbReference type="Rhea" id="RHEA-COMP:10748"/>
        <dbReference type="ChEBI" id="CHEBI:83833"/>
        <dbReference type="ChEBI" id="CHEBI:83834"/>
        <dbReference type="EC" id="5.2.1.8"/>
    </reaction>
</comment>
<organism evidence="7 8">
    <name type="scientific">Pseudohongiella spirulinae</name>
    <dbReference type="NCBI Taxonomy" id="1249552"/>
    <lineage>
        <taxon>Bacteria</taxon>
        <taxon>Pseudomonadati</taxon>
        <taxon>Pseudomonadota</taxon>
        <taxon>Gammaproteobacteria</taxon>
        <taxon>Pseudomonadales</taxon>
        <taxon>Pseudohongiellaceae</taxon>
        <taxon>Pseudohongiella</taxon>
    </lineage>
</organism>